<evidence type="ECO:0000313" key="1">
    <source>
        <dbReference type="EMBL" id="KDO41138.1"/>
    </source>
</evidence>
<dbReference type="AlphaFoldDB" id="A0A067DE74"/>
<dbReference type="Gene3D" id="3.30.70.100">
    <property type="match status" value="1"/>
</dbReference>
<evidence type="ECO:0000313" key="2">
    <source>
        <dbReference type="Proteomes" id="UP000027120"/>
    </source>
</evidence>
<protein>
    <recommendedName>
        <fullName evidence="3">HMA domain-containing protein</fullName>
    </recommendedName>
</protein>
<organism evidence="1 2">
    <name type="scientific">Citrus sinensis</name>
    <name type="common">Sweet orange</name>
    <name type="synonym">Citrus aurantium var. sinensis</name>
    <dbReference type="NCBI Taxonomy" id="2711"/>
    <lineage>
        <taxon>Eukaryota</taxon>
        <taxon>Viridiplantae</taxon>
        <taxon>Streptophyta</taxon>
        <taxon>Embryophyta</taxon>
        <taxon>Tracheophyta</taxon>
        <taxon>Spermatophyta</taxon>
        <taxon>Magnoliopsida</taxon>
        <taxon>eudicotyledons</taxon>
        <taxon>Gunneridae</taxon>
        <taxon>Pentapetalae</taxon>
        <taxon>rosids</taxon>
        <taxon>malvids</taxon>
        <taxon>Sapindales</taxon>
        <taxon>Rutaceae</taxon>
        <taxon>Aurantioideae</taxon>
        <taxon>Citrus</taxon>
    </lineage>
</organism>
<dbReference type="InterPro" id="IPR044296">
    <property type="entry name" value="HIPP46"/>
</dbReference>
<dbReference type="EMBL" id="KK785703">
    <property type="protein sequence ID" value="KDO41138.1"/>
    <property type="molecule type" value="Genomic_DNA"/>
</dbReference>
<dbReference type="SMR" id="A0A067DE74"/>
<proteinExistence type="predicted"/>
<sequence length="98" mass="10764">MKVSNLELVFTCTYGPMSFLNGKVVIKLSLEGHKSRSKALKIAVRVSGVESVALKGDDRSQIEVTGDGMDPVLLTSLLRKTMRFAELLTVINLKPKIM</sequence>
<gene>
    <name evidence="1" type="ORF">CISIN_1g041984mg</name>
</gene>
<feature type="non-terminal residue" evidence="1">
    <location>
        <position position="98"/>
    </location>
</feature>
<dbReference type="Proteomes" id="UP000027120">
    <property type="component" value="Unassembled WGS sequence"/>
</dbReference>
<evidence type="ECO:0008006" key="3">
    <source>
        <dbReference type="Google" id="ProtNLM"/>
    </source>
</evidence>
<accession>A0A067DE74</accession>
<name>A0A067DE74_CITSI</name>
<keyword evidence="2" id="KW-1185">Reference proteome</keyword>
<dbReference type="STRING" id="2711.A0A067DE74"/>
<dbReference type="PANTHER" id="PTHR46371">
    <property type="entry name" value="OS04G0464100 PROTEIN"/>
    <property type="match status" value="1"/>
</dbReference>
<reference evidence="1 2" key="1">
    <citation type="submission" date="2014-04" db="EMBL/GenBank/DDBJ databases">
        <authorList>
            <consortium name="International Citrus Genome Consortium"/>
            <person name="Gmitter F."/>
            <person name="Chen C."/>
            <person name="Farmerie W."/>
            <person name="Harkins T."/>
            <person name="Desany B."/>
            <person name="Mohiuddin M."/>
            <person name="Kodira C."/>
            <person name="Borodovsky M."/>
            <person name="Lomsadze A."/>
            <person name="Burns P."/>
            <person name="Jenkins J."/>
            <person name="Prochnik S."/>
            <person name="Shu S."/>
            <person name="Chapman J."/>
            <person name="Pitluck S."/>
            <person name="Schmutz J."/>
            <person name="Rokhsar D."/>
        </authorList>
    </citation>
    <scope>NUCLEOTIDE SEQUENCE</scope>
</reference>